<dbReference type="InterPro" id="IPR002347">
    <property type="entry name" value="SDR_fam"/>
</dbReference>
<dbReference type="InterPro" id="IPR036291">
    <property type="entry name" value="NAD(P)-bd_dom_sf"/>
</dbReference>
<dbReference type="AlphaFoldDB" id="A0A164CI95"/>
<proteinExistence type="predicted"/>
<sequence length="146" mass="15894">MASGGAYHASKYAVEAISDALRFEVQGFDVKVVIIQPGLIRTDFSSTAAAAIGAGDGPYAAFNAGVAQSTKEVYEKGPLAHFGGDPDDVAKAIQKAITARRPKIRMRVTHSAHMLIAQRRMMTDRMWDRFLKTQFTPPTLDARAVR</sequence>
<dbReference type="Proteomes" id="UP000077342">
    <property type="component" value="Unassembled WGS sequence"/>
</dbReference>
<dbReference type="GO" id="GO:0008202">
    <property type="term" value="P:steroid metabolic process"/>
    <property type="evidence" value="ECO:0007669"/>
    <property type="project" value="TreeGrafter"/>
</dbReference>
<dbReference type="GO" id="GO:0016491">
    <property type="term" value="F:oxidoreductase activity"/>
    <property type="evidence" value="ECO:0007669"/>
    <property type="project" value="TreeGrafter"/>
</dbReference>
<gene>
    <name evidence="1" type="ORF">A4G28_12585</name>
</gene>
<dbReference type="Gene3D" id="3.40.50.720">
    <property type="entry name" value="NAD(P)-binding Rossmann-like Domain"/>
    <property type="match status" value="1"/>
</dbReference>
<protein>
    <recommendedName>
        <fullName evidence="3">Short chain dehydrogenase family protein</fullName>
    </recommendedName>
</protein>
<evidence type="ECO:0008006" key="3">
    <source>
        <dbReference type="Google" id="ProtNLM"/>
    </source>
</evidence>
<evidence type="ECO:0000313" key="1">
    <source>
        <dbReference type="EMBL" id="KZS64750.1"/>
    </source>
</evidence>
<dbReference type="PANTHER" id="PTHR43313">
    <property type="entry name" value="SHORT-CHAIN DEHYDROGENASE/REDUCTASE FAMILY 9C"/>
    <property type="match status" value="1"/>
</dbReference>
<comment type="caution">
    <text evidence="1">The sequence shown here is derived from an EMBL/GenBank/DDBJ whole genome shotgun (WGS) entry which is preliminary data.</text>
</comment>
<reference evidence="2" key="1">
    <citation type="submission" date="2016-04" db="EMBL/GenBank/DDBJ databases">
        <authorList>
            <person name="Strapagiel D."/>
            <person name="Borowka P."/>
            <person name="Marciniak B."/>
            <person name="Bakula Z."/>
            <person name="Van Ingen J."/>
            <person name="Safianowska A."/>
            <person name="Dziadek J."/>
            <person name="Jagielski T."/>
        </authorList>
    </citation>
    <scope>NUCLEOTIDE SEQUENCE [LARGE SCALE GENOMIC DNA]</scope>
    <source>
        <strain evidence="2">1010001458</strain>
    </source>
</reference>
<evidence type="ECO:0000313" key="2">
    <source>
        <dbReference type="Proteomes" id="UP000077342"/>
    </source>
</evidence>
<dbReference type="SUPFAM" id="SSF51735">
    <property type="entry name" value="NAD(P)-binding Rossmann-fold domains"/>
    <property type="match status" value="1"/>
</dbReference>
<keyword evidence="2" id="KW-1185">Reference proteome</keyword>
<dbReference type="EMBL" id="LWCI01000077">
    <property type="protein sequence ID" value="KZS64750.1"/>
    <property type="molecule type" value="Genomic_DNA"/>
</dbReference>
<organism evidence="1 2">
    <name type="scientific">Mycobacterium ostraviense</name>
    <dbReference type="NCBI Taxonomy" id="2738409"/>
    <lineage>
        <taxon>Bacteria</taxon>
        <taxon>Bacillati</taxon>
        <taxon>Actinomycetota</taxon>
        <taxon>Actinomycetes</taxon>
        <taxon>Mycobacteriales</taxon>
        <taxon>Mycobacteriaceae</taxon>
        <taxon>Mycobacterium</taxon>
    </lineage>
</organism>
<name>A0A164CI95_9MYCO</name>
<dbReference type="Pfam" id="PF00106">
    <property type="entry name" value="adh_short"/>
    <property type="match status" value="1"/>
</dbReference>
<dbReference type="PANTHER" id="PTHR43313:SF1">
    <property type="entry name" value="3BETA-HYDROXYSTEROID DEHYDROGENASE DHS-16"/>
    <property type="match status" value="1"/>
</dbReference>
<dbReference type="RefSeq" id="WP_075509801.1">
    <property type="nucleotide sequence ID" value="NZ_CP089224.1"/>
</dbReference>
<accession>A0A164CI95</accession>